<keyword evidence="1" id="KW-0732">Signal</keyword>
<evidence type="ECO:0000256" key="1">
    <source>
        <dbReference type="SAM" id="SignalP"/>
    </source>
</evidence>
<feature type="chain" id="PRO_5011733888" evidence="1">
    <location>
        <begin position="27"/>
        <end position="368"/>
    </location>
</feature>
<organism evidence="2 3">
    <name type="scientific">Qipengyuania nanhaisediminis</name>
    <dbReference type="NCBI Taxonomy" id="604088"/>
    <lineage>
        <taxon>Bacteria</taxon>
        <taxon>Pseudomonadati</taxon>
        <taxon>Pseudomonadota</taxon>
        <taxon>Alphaproteobacteria</taxon>
        <taxon>Sphingomonadales</taxon>
        <taxon>Erythrobacteraceae</taxon>
        <taxon>Qipengyuania</taxon>
    </lineage>
</organism>
<gene>
    <name evidence="2" type="ORF">SAMN04488060_1326</name>
</gene>
<dbReference type="NCBIfam" id="TIGR01451">
    <property type="entry name" value="B_ant_repeat"/>
    <property type="match status" value="1"/>
</dbReference>
<dbReference type="Proteomes" id="UP000199331">
    <property type="component" value="Unassembled WGS sequence"/>
</dbReference>
<dbReference type="AlphaFoldDB" id="A0A1I5MEY9"/>
<sequence length="368" mass="36543">MKPTSQLLGAVSSAALIALSSAPAMAEGTTAGSSITNNVTVDYRVGGVDQVAVTDSDTFTVDRKIDVNVNFTGATPVSVSPGEENVALAFDVTNLSNATVDLDLTAVLTAGTGANIENFEIYLDGNGNGVLDADELAAGPINYLDEVLADDGTGDETIAVLVVADITLDAVNTNTFDVALVADAHESGTIGSLGANIDATAGANTAGIDTVLADGNGGTGEEIDNDGAFSDEGTFAVSGANVTVVKSSSIISDPVNGTTNPKAIPGATIQYCIAVSNATGSATATNIAVTDDLPFDVTYLSAFGIFVDGTATIDSSGAEPVASCNADGSAGGTYGAGTGDAGENQVLGNLSDIAAGATRSLYFRVTIN</sequence>
<protein>
    <submittedName>
        <fullName evidence="2">Conserved repeat domain-containing protein</fullName>
    </submittedName>
</protein>
<dbReference type="EMBL" id="FOWZ01000002">
    <property type="protein sequence ID" value="SFP08145.1"/>
    <property type="molecule type" value="Genomic_DNA"/>
</dbReference>
<proteinExistence type="predicted"/>
<keyword evidence="3" id="KW-1185">Reference proteome</keyword>
<dbReference type="STRING" id="604088.SAMN04488060_1326"/>
<dbReference type="InterPro" id="IPR018247">
    <property type="entry name" value="EF_Hand_1_Ca_BS"/>
</dbReference>
<dbReference type="RefSeq" id="WP_090479042.1">
    <property type="nucleotide sequence ID" value="NZ_FOWZ01000002.1"/>
</dbReference>
<dbReference type="OrthoDB" id="7389927at2"/>
<feature type="signal peptide" evidence="1">
    <location>
        <begin position="1"/>
        <end position="26"/>
    </location>
</feature>
<evidence type="ECO:0000313" key="2">
    <source>
        <dbReference type="EMBL" id="SFP08145.1"/>
    </source>
</evidence>
<accession>A0A1I5MEY9</accession>
<dbReference type="PROSITE" id="PS00018">
    <property type="entry name" value="EF_HAND_1"/>
    <property type="match status" value="1"/>
</dbReference>
<reference evidence="3" key="1">
    <citation type="submission" date="2016-10" db="EMBL/GenBank/DDBJ databases">
        <authorList>
            <person name="Varghese N."/>
            <person name="Submissions S."/>
        </authorList>
    </citation>
    <scope>NUCLEOTIDE SEQUENCE [LARGE SCALE GENOMIC DNA]</scope>
    <source>
        <strain evidence="3">CGMCC 1.7715</strain>
    </source>
</reference>
<evidence type="ECO:0000313" key="3">
    <source>
        <dbReference type="Proteomes" id="UP000199331"/>
    </source>
</evidence>
<name>A0A1I5MEY9_9SPHN</name>
<dbReference type="InterPro" id="IPR047589">
    <property type="entry name" value="DUF11_rpt"/>
</dbReference>